<evidence type="ECO:0000259" key="1">
    <source>
        <dbReference type="Pfam" id="PF12937"/>
    </source>
</evidence>
<keyword evidence="3" id="KW-1185">Reference proteome</keyword>
<protein>
    <recommendedName>
        <fullName evidence="1">F-box domain-containing protein</fullName>
    </recommendedName>
</protein>
<dbReference type="SUPFAM" id="SSF81383">
    <property type="entry name" value="F-box domain"/>
    <property type="match status" value="1"/>
</dbReference>
<feature type="domain" description="F-box" evidence="1">
    <location>
        <begin position="12"/>
        <end position="41"/>
    </location>
</feature>
<dbReference type="AlphaFoldDB" id="S8FE60"/>
<dbReference type="InterPro" id="IPR036047">
    <property type="entry name" value="F-box-like_dom_sf"/>
</dbReference>
<dbReference type="STRING" id="743788.S8FE60"/>
<dbReference type="InterPro" id="IPR001810">
    <property type="entry name" value="F-box_dom"/>
</dbReference>
<evidence type="ECO:0000313" key="2">
    <source>
        <dbReference type="EMBL" id="EPS99765.1"/>
    </source>
</evidence>
<feature type="non-terminal residue" evidence="2">
    <location>
        <position position="84"/>
    </location>
</feature>
<dbReference type="HOGENOM" id="CLU_2518721_0_0_1"/>
<dbReference type="Proteomes" id="UP000015241">
    <property type="component" value="Unassembled WGS sequence"/>
</dbReference>
<sequence>MGPDTLQVQPVLPPELCDIIFDHLRDDPQILAVCALVCRSWVPHSRSRQFHTLVLHHLSTQRQKLSLISDPSSTILSHVRHLVL</sequence>
<name>S8FE60_FOMSC</name>
<dbReference type="OrthoDB" id="2921803at2759"/>
<dbReference type="EMBL" id="KE504154">
    <property type="protein sequence ID" value="EPS99765.1"/>
    <property type="molecule type" value="Genomic_DNA"/>
</dbReference>
<dbReference type="Pfam" id="PF12937">
    <property type="entry name" value="F-box-like"/>
    <property type="match status" value="1"/>
</dbReference>
<accession>S8FE60</accession>
<reference evidence="2 3" key="1">
    <citation type="journal article" date="2012" name="Science">
        <title>The Paleozoic origin of enzymatic lignin decomposition reconstructed from 31 fungal genomes.</title>
        <authorList>
            <person name="Floudas D."/>
            <person name="Binder M."/>
            <person name="Riley R."/>
            <person name="Barry K."/>
            <person name="Blanchette R.A."/>
            <person name="Henrissat B."/>
            <person name="Martinez A.T."/>
            <person name="Otillar R."/>
            <person name="Spatafora J.W."/>
            <person name="Yadav J.S."/>
            <person name="Aerts A."/>
            <person name="Benoit I."/>
            <person name="Boyd A."/>
            <person name="Carlson A."/>
            <person name="Copeland A."/>
            <person name="Coutinho P.M."/>
            <person name="de Vries R.P."/>
            <person name="Ferreira P."/>
            <person name="Findley K."/>
            <person name="Foster B."/>
            <person name="Gaskell J."/>
            <person name="Glotzer D."/>
            <person name="Gorecki P."/>
            <person name="Heitman J."/>
            <person name="Hesse C."/>
            <person name="Hori C."/>
            <person name="Igarashi K."/>
            <person name="Jurgens J.A."/>
            <person name="Kallen N."/>
            <person name="Kersten P."/>
            <person name="Kohler A."/>
            <person name="Kuees U."/>
            <person name="Kumar T.K.A."/>
            <person name="Kuo A."/>
            <person name="LaButti K."/>
            <person name="Larrondo L.F."/>
            <person name="Lindquist E."/>
            <person name="Ling A."/>
            <person name="Lombard V."/>
            <person name="Lucas S."/>
            <person name="Lundell T."/>
            <person name="Martin R."/>
            <person name="McLaughlin D.J."/>
            <person name="Morgenstern I."/>
            <person name="Morin E."/>
            <person name="Murat C."/>
            <person name="Nagy L.G."/>
            <person name="Nolan M."/>
            <person name="Ohm R.A."/>
            <person name="Patyshakuliyeva A."/>
            <person name="Rokas A."/>
            <person name="Ruiz-Duenas F.J."/>
            <person name="Sabat G."/>
            <person name="Salamov A."/>
            <person name="Samejima M."/>
            <person name="Schmutz J."/>
            <person name="Slot J.C."/>
            <person name="St John F."/>
            <person name="Stenlid J."/>
            <person name="Sun H."/>
            <person name="Sun S."/>
            <person name="Syed K."/>
            <person name="Tsang A."/>
            <person name="Wiebenga A."/>
            <person name="Young D."/>
            <person name="Pisabarro A."/>
            <person name="Eastwood D.C."/>
            <person name="Martin F."/>
            <person name="Cullen D."/>
            <person name="Grigoriev I.V."/>
            <person name="Hibbett D.S."/>
        </authorList>
    </citation>
    <scope>NUCLEOTIDE SEQUENCE</scope>
    <source>
        <strain evidence="3">FP-58527</strain>
    </source>
</reference>
<proteinExistence type="predicted"/>
<organism evidence="2 3">
    <name type="scientific">Fomitopsis schrenkii</name>
    <name type="common">Brown rot fungus</name>
    <dbReference type="NCBI Taxonomy" id="2126942"/>
    <lineage>
        <taxon>Eukaryota</taxon>
        <taxon>Fungi</taxon>
        <taxon>Dikarya</taxon>
        <taxon>Basidiomycota</taxon>
        <taxon>Agaricomycotina</taxon>
        <taxon>Agaricomycetes</taxon>
        <taxon>Polyporales</taxon>
        <taxon>Fomitopsis</taxon>
    </lineage>
</organism>
<gene>
    <name evidence="2" type="ORF">FOMPIDRAFT_50388</name>
</gene>
<dbReference type="Gene3D" id="1.20.1280.50">
    <property type="match status" value="1"/>
</dbReference>
<evidence type="ECO:0000313" key="3">
    <source>
        <dbReference type="Proteomes" id="UP000015241"/>
    </source>
</evidence>
<dbReference type="InParanoid" id="S8FE60"/>